<dbReference type="AlphaFoldDB" id="A0A2X0LY07"/>
<dbReference type="STRING" id="289078.A0A2X0LY07"/>
<evidence type="ECO:0000256" key="1">
    <source>
        <dbReference type="SAM" id="SignalP"/>
    </source>
</evidence>
<dbReference type="Gene3D" id="2.10.220.10">
    <property type="entry name" value="Hormone Receptor, Insulin-like Growth Factor Receptor 1, Chain A, domain 2"/>
    <property type="match status" value="3"/>
</dbReference>
<feature type="signal peptide" evidence="1">
    <location>
        <begin position="1"/>
        <end position="20"/>
    </location>
</feature>
<organism evidence="2 3">
    <name type="scientific">Microbotryum saponariae</name>
    <dbReference type="NCBI Taxonomy" id="289078"/>
    <lineage>
        <taxon>Eukaryota</taxon>
        <taxon>Fungi</taxon>
        <taxon>Dikarya</taxon>
        <taxon>Basidiomycota</taxon>
        <taxon>Pucciniomycotina</taxon>
        <taxon>Microbotryomycetes</taxon>
        <taxon>Microbotryales</taxon>
        <taxon>Microbotryaceae</taxon>
        <taxon>Microbotryum</taxon>
    </lineage>
</organism>
<dbReference type="InterPro" id="IPR006212">
    <property type="entry name" value="Furin_repeat"/>
</dbReference>
<feature type="chain" id="PRO_5030060293" evidence="1">
    <location>
        <begin position="21"/>
        <end position="453"/>
    </location>
</feature>
<dbReference type="SUPFAM" id="SSF57184">
    <property type="entry name" value="Growth factor receptor domain"/>
    <property type="match status" value="2"/>
</dbReference>
<dbReference type="EMBL" id="FMWP01000095">
    <property type="protein sequence ID" value="SCZ98426.1"/>
    <property type="molecule type" value="Genomic_DNA"/>
</dbReference>
<reference evidence="3" key="1">
    <citation type="submission" date="2016-10" db="EMBL/GenBank/DDBJ databases">
        <authorList>
            <person name="Jeantristanb JTB J.-T."/>
            <person name="Ricardo R."/>
        </authorList>
    </citation>
    <scope>NUCLEOTIDE SEQUENCE [LARGE SCALE GENOMIC DNA]</scope>
</reference>
<sequence length="453" mass="45574">MHLNWCLAFASVALAGVADASSNGRPFVMPRAVTTTTSFLSVKTSSKITSSSNTGSSSAAVTASSSQLKSSTTSTGNATARVATSSTTTSSSVTKTTTTAAIVAVAAAPTATPVCAQSKFYNVALKQCANCQTGAKSCSNATTATACLRNYYLSGSSCVATCPDGSWGDASSFKCIACTDNDAATCSKAVPGAITCKTKYAYKGTCVAPCPDHFRMEPSNRTCMACSDPDAGDCTPLAAVRCLTKFLSNGKCVDTCPDAKTFADAKWHTCTPCPADSTSCDAKGLALGCATKFLSLGACVDSCPTNSYTNLATKTCNACADGVLGCSATGDTSCGTTVAGVKLFLDSLKSKCVPSTSCSTRFFGNSATGKCEKCAVDGALTCMPATVALTCGTNSASVPTFLSSGSCVASCPAGFYGQSGKCLACGANALTCDATGAAVNILLFHPTGIPDYD</sequence>
<accession>A0A2X0LY07</accession>
<protein>
    <submittedName>
        <fullName evidence="2">BZ3500_MvSof-1268-A1-R1_Chr3-2g06362 protein</fullName>
    </submittedName>
</protein>
<dbReference type="SMART" id="SM00261">
    <property type="entry name" value="FU"/>
    <property type="match status" value="6"/>
</dbReference>
<dbReference type="OrthoDB" id="18487at2759"/>
<keyword evidence="1" id="KW-0732">Signal</keyword>
<name>A0A2X0LY07_9BASI</name>
<evidence type="ECO:0000313" key="2">
    <source>
        <dbReference type="EMBL" id="SCZ98426.1"/>
    </source>
</evidence>
<gene>
    <name evidence="2" type="ORF">BZ3500_MVSOF-1268-A1-R1_CHR3-2G06362</name>
</gene>
<proteinExistence type="predicted"/>
<evidence type="ECO:0000313" key="3">
    <source>
        <dbReference type="Proteomes" id="UP000249723"/>
    </source>
</evidence>
<keyword evidence="3" id="KW-1185">Reference proteome</keyword>
<dbReference type="InterPro" id="IPR009030">
    <property type="entry name" value="Growth_fac_rcpt_cys_sf"/>
</dbReference>
<dbReference type="Proteomes" id="UP000249723">
    <property type="component" value="Unassembled WGS sequence"/>
</dbReference>